<reference evidence="2" key="1">
    <citation type="submission" date="2024-07" db="EMBL/GenBank/DDBJ databases">
        <title>Identification and characteristics of an arsenic-resistant bacterial isolate, which belongs to a novel species.</title>
        <authorList>
            <person name="Juszczyk A."/>
            <person name="Kowalczyk A."/>
            <person name="Was K."/>
            <person name="Kosowicz W."/>
            <person name="Budzyn A."/>
            <person name="Latowski D."/>
        </authorList>
    </citation>
    <scope>NUCLEOTIDE SEQUENCE</scope>
    <source>
        <strain evidence="2">As8PL</strain>
    </source>
</reference>
<accession>A0AB39BPF5</accession>
<gene>
    <name evidence="2" type="ORF">AB3N04_13360</name>
</gene>
<protein>
    <submittedName>
        <fullName evidence="2">Cell wall-binding repeat-containing protein</fullName>
    </submittedName>
</protein>
<dbReference type="Pfam" id="PF08239">
    <property type="entry name" value="SH3_3"/>
    <property type="match status" value="1"/>
</dbReference>
<dbReference type="SMART" id="SM00287">
    <property type="entry name" value="SH3b"/>
    <property type="match status" value="3"/>
</dbReference>
<dbReference type="PANTHER" id="PTHR30032">
    <property type="entry name" value="N-ACETYLMURAMOYL-L-ALANINE AMIDASE-RELATED"/>
    <property type="match status" value="1"/>
</dbReference>
<dbReference type="PANTHER" id="PTHR30032:SF8">
    <property type="entry name" value="GERMINATION-SPECIFIC N-ACETYLMURAMOYL-L-ALANINE AMIDASE"/>
    <property type="match status" value="1"/>
</dbReference>
<dbReference type="InterPro" id="IPR003646">
    <property type="entry name" value="SH3-like_bac-type"/>
</dbReference>
<dbReference type="InterPro" id="IPR036028">
    <property type="entry name" value="SH3-like_dom_sf"/>
</dbReference>
<dbReference type="RefSeq" id="WP_368503240.1">
    <property type="nucleotide sequence ID" value="NZ_CP162551.1"/>
</dbReference>
<dbReference type="Gene3D" id="2.30.30.40">
    <property type="entry name" value="SH3 Domains"/>
    <property type="match status" value="3"/>
</dbReference>
<name>A0AB39BPF5_9BACI</name>
<dbReference type="Pfam" id="PF04122">
    <property type="entry name" value="CW_binding_2"/>
    <property type="match status" value="3"/>
</dbReference>
<dbReference type="InterPro" id="IPR002901">
    <property type="entry name" value="MGlyc_endo_b_GlcNAc-like_dom"/>
</dbReference>
<dbReference type="SMART" id="SM00047">
    <property type="entry name" value="LYZ2"/>
    <property type="match status" value="1"/>
</dbReference>
<dbReference type="Pfam" id="PF01832">
    <property type="entry name" value="Glucosaminidase"/>
    <property type="match status" value="1"/>
</dbReference>
<organism evidence="2">
    <name type="scientific">Alkalihalophilus sp. As8PL</name>
    <dbReference type="NCBI Taxonomy" id="3237103"/>
    <lineage>
        <taxon>Bacteria</taxon>
        <taxon>Bacillati</taxon>
        <taxon>Bacillota</taxon>
        <taxon>Bacilli</taxon>
        <taxon>Bacillales</taxon>
        <taxon>Bacillaceae</taxon>
        <taxon>Alkalihalophilus</taxon>
    </lineage>
</organism>
<dbReference type="Gene3D" id="3.40.50.12090">
    <property type="match status" value="2"/>
</dbReference>
<dbReference type="SUPFAM" id="SSF50044">
    <property type="entry name" value="SH3-domain"/>
    <property type="match status" value="1"/>
</dbReference>
<dbReference type="EMBL" id="CP162551">
    <property type="protein sequence ID" value="XDI35696.1"/>
    <property type="molecule type" value="Genomic_DNA"/>
</dbReference>
<dbReference type="Gene3D" id="1.10.530.10">
    <property type="match status" value="1"/>
</dbReference>
<dbReference type="InterPro" id="IPR051922">
    <property type="entry name" value="Bact_Sporulation_Assoc"/>
</dbReference>
<proteinExistence type="predicted"/>
<evidence type="ECO:0000259" key="1">
    <source>
        <dbReference type="PROSITE" id="PS51781"/>
    </source>
</evidence>
<dbReference type="AlphaFoldDB" id="A0AB39BPF5"/>
<feature type="domain" description="SH3b" evidence="1">
    <location>
        <begin position="66"/>
        <end position="144"/>
    </location>
</feature>
<sequence length="780" mass="84541">MLFSLINLPHSNIVHAQATYEVTDYSTDFNQALDRQMTSRPQTDVRNHVGAYIRSDGLNVSGSSFPTTATVRNSTTGAATNWNVRGGSPGTSNPIIGTVRSGANVNVLSKVRASDGWDWYNIQLNSFWNHANRDGVSHYLNSTNFDPNSNDYFQFIKLNERAGISASDLNNRILNGKGALSNTGQAFIQAANTHGVNEVYLISHALLETGNGGSELARGIQVNGQTVYNMYGIGAFDHCAKSCGADHAYKEGWFTPEAAIIGGAKFVANNYFSRGQDTLYKMRWNPSSPGTYQYATDIGWAVKQTGRMASLYNLVDNYTLRYDIPRYKNQPGSLPEFSKVEQFPDGVEGYTTTSVNLRSQPVVADNTRISTLNNNIKVAVLGKNDNNWYNVSVNGQTGWISGDYLDVVNLLQVSTTSSNLNVRSQANSSSSTIGSVANHAYLAGGLNGRSIIKNGSWYQINHNGRAGWVHVDFVKIIAGSTVDNSTTVQRIQGDTRYITSSLISQRGWNQSDVVVLARGDRFSDALAGVPLAAKYNAPLLISRSNRLDDVTKAELSRLKAKEVIILGGPLAINESVESSLKSMGINKVRRIEGRNMHDTAALIANEVAPNGSKKAIIVNDSRFHDALSIASYAGNENIPILLTQTDSVPEATKNAIKKLGVTETMVIGGELMLSKNAEKQLPKPSRIAGNNRFETNIQVLQFSNPSANHVYIATSADFPDGLSAAALATKENAGIVLVDGDLRNTTTNYLQSSNFSPVKILGGPLAIDDKLMQQISSISN</sequence>
<evidence type="ECO:0000313" key="2">
    <source>
        <dbReference type="EMBL" id="XDI35696.1"/>
    </source>
</evidence>
<dbReference type="GO" id="GO:0004040">
    <property type="term" value="F:amidase activity"/>
    <property type="evidence" value="ECO:0007669"/>
    <property type="project" value="InterPro"/>
</dbReference>
<dbReference type="InterPro" id="IPR007253">
    <property type="entry name" value="Cell_wall-bd_2"/>
</dbReference>
<dbReference type="PROSITE" id="PS51781">
    <property type="entry name" value="SH3B"/>
    <property type="match status" value="1"/>
</dbReference>